<evidence type="ECO:0000256" key="7">
    <source>
        <dbReference type="RuleBase" id="RU003800"/>
    </source>
</evidence>
<comment type="function">
    <text evidence="6 7">Catalyzes the reversible transfer of the terminal phosphate of ATP to form a long-chain polyphosphate (polyP).</text>
</comment>
<dbReference type="InterPro" id="IPR041108">
    <property type="entry name" value="PP_kinase_C_1"/>
</dbReference>
<gene>
    <name evidence="6" type="primary">ppk</name>
    <name evidence="12" type="ORF">DFR41_104276</name>
</gene>
<proteinExistence type="inferred from homology"/>
<feature type="binding site" evidence="6">
    <location>
        <position position="398"/>
    </location>
    <ligand>
        <name>Mg(2+)</name>
        <dbReference type="ChEBI" id="CHEBI:18420"/>
    </ligand>
</feature>
<dbReference type="Pfam" id="PF17941">
    <property type="entry name" value="PP_kinase_C_1"/>
    <property type="match status" value="1"/>
</dbReference>
<dbReference type="STRING" id="433924.NS331_16630"/>
<evidence type="ECO:0000256" key="3">
    <source>
        <dbReference type="ARBA" id="ARBA00022741"/>
    </source>
</evidence>
<dbReference type="Proteomes" id="UP000255265">
    <property type="component" value="Unassembled WGS sequence"/>
</dbReference>
<dbReference type="Gene3D" id="3.30.1840.10">
    <property type="entry name" value="Polyphosphate kinase middle domain"/>
    <property type="match status" value="1"/>
</dbReference>
<evidence type="ECO:0000259" key="9">
    <source>
        <dbReference type="Pfam" id="PF13089"/>
    </source>
</evidence>
<sequence length="724" mass="81536">MTVLPLSLDPDVMPFSEESLPTPNVPAATPLLDRDHSILAFNRRVLNWSERPEVPLLERLRYLCIVSSNLDEFFEVRAEPHVRACLEAQGTGPYTAESFDALSAAAHALVARQYQLYNDELLPAFAEHGIHVISHGKRNAAQRKWVQEYFEREVRPLLIPVALDPAHPFPQVANKSLNFIVKLSGKDAFGRENPIAILKVPRVLPRLIRMPAKVSEGKTLVVALSSIVRAHLHAMFPGREVGQFSQFRVTRHSDLAVDEEDVKNLRTALRQGLQHRNFGQAVRLEVSADCDESLWSFLLAQFNLPQGALYRVPGPVNLARFSQMVDLIDEPRFKDLRFTPYQASYPINLSTGQSFFDRLQRSDVLIHQPFESFDGVIEFLREAVADPQVLAIKQTIYRTGSDSVLMDLLREAVRRGKEVMAVVELKARFDEEANINWAEVLESIGAQVVYGVVGLKTHAKMLLVTRREGRHIRRYGHLSTGNYNPRTARLYTDISHLTADPQLTADMDALFVHLAGQSRLPKLQRLWVAPFDLHRNLVARIDALAEAAGEGKTTRIVAKMNALTDEALIAALLRAGSRGVKIDLIVRGACMLPAQVPGVSENIRVRSIIGRFLEHSRVFYFRVDEDESLYLSSADWMNRNMMRRVEVAWPVTHPVLRQRLIDECLVAYLHDGRDAWELEADGRYERVDRNLHAGEPGASRAIEAHGAQAALMGRYAFRGRGPGV</sequence>
<feature type="active site" description="Phosphohistidine intermediate" evidence="6">
    <location>
        <position position="458"/>
    </location>
</feature>
<dbReference type="InterPro" id="IPR003414">
    <property type="entry name" value="PP_kinase"/>
</dbReference>
<dbReference type="GO" id="GO:0006799">
    <property type="term" value="P:polyphosphate biosynthetic process"/>
    <property type="evidence" value="ECO:0007669"/>
    <property type="project" value="UniProtKB-UniRule"/>
</dbReference>
<dbReference type="PANTHER" id="PTHR30218">
    <property type="entry name" value="POLYPHOSPHATE KINASE"/>
    <property type="match status" value="1"/>
</dbReference>
<dbReference type="Gene3D" id="1.20.58.310">
    <property type="entry name" value="Polyphosphate kinase N-terminal domain"/>
    <property type="match status" value="1"/>
</dbReference>
<dbReference type="Pfam" id="PF13090">
    <property type="entry name" value="PP_kinase_C"/>
    <property type="match status" value="1"/>
</dbReference>
<evidence type="ECO:0000259" key="11">
    <source>
        <dbReference type="Pfam" id="PF17941"/>
    </source>
</evidence>
<evidence type="ECO:0000256" key="1">
    <source>
        <dbReference type="ARBA" id="ARBA00022553"/>
    </source>
</evidence>
<dbReference type="SUPFAM" id="SSF56024">
    <property type="entry name" value="Phospholipase D/nuclease"/>
    <property type="match status" value="2"/>
</dbReference>
<dbReference type="GO" id="GO:0009358">
    <property type="term" value="C:polyphosphate kinase complex"/>
    <property type="evidence" value="ECO:0007669"/>
    <property type="project" value="InterPro"/>
</dbReference>
<dbReference type="GO" id="GO:0046872">
    <property type="term" value="F:metal ion binding"/>
    <property type="evidence" value="ECO:0007669"/>
    <property type="project" value="UniProtKB-KW"/>
</dbReference>
<feature type="domain" description="Polyphosphate kinase C-terminal" evidence="11">
    <location>
        <begin position="355"/>
        <end position="518"/>
    </location>
</feature>
<dbReference type="Gene3D" id="3.30.870.10">
    <property type="entry name" value="Endonuclease Chain A"/>
    <property type="match status" value="2"/>
</dbReference>
<dbReference type="NCBIfam" id="NF003921">
    <property type="entry name" value="PRK05443.2-2"/>
    <property type="match status" value="1"/>
</dbReference>
<keyword evidence="6" id="KW-0479">Metal-binding</keyword>
<dbReference type="Pfam" id="PF02503">
    <property type="entry name" value="PP_kinase"/>
    <property type="match status" value="1"/>
</dbReference>
<comment type="caution">
    <text evidence="12">The sequence shown here is derived from an EMBL/GenBank/DDBJ whole genome shotgun (WGS) entry which is preliminary data.</text>
</comment>
<keyword evidence="3 6" id="KW-0547">Nucleotide-binding</keyword>
<dbReference type="InterPro" id="IPR036830">
    <property type="entry name" value="PP_kinase_middle_dom_sf"/>
</dbReference>
<keyword evidence="2 6" id="KW-0808">Transferase</keyword>
<evidence type="ECO:0000259" key="8">
    <source>
        <dbReference type="Pfam" id="PF02503"/>
    </source>
</evidence>
<comment type="similarity">
    <text evidence="6 7">Belongs to the polyphosphate kinase 1 (PPK1) family.</text>
</comment>
<evidence type="ECO:0000313" key="12">
    <source>
        <dbReference type="EMBL" id="RDI25218.1"/>
    </source>
</evidence>
<reference evidence="12 13" key="1">
    <citation type="submission" date="2018-07" db="EMBL/GenBank/DDBJ databases">
        <title>Genomic Encyclopedia of Type Strains, Phase IV (KMG-IV): sequencing the most valuable type-strain genomes for metagenomic binning, comparative biology and taxonomic classification.</title>
        <authorList>
            <person name="Goeker M."/>
        </authorList>
    </citation>
    <scope>NUCLEOTIDE SEQUENCE [LARGE SCALE GENOMIC DNA]</scope>
    <source>
        <strain evidence="12 13">DSM 21352</strain>
    </source>
</reference>
<feature type="binding site" evidence="6">
    <location>
        <position position="69"/>
    </location>
    <ligand>
        <name>ATP</name>
        <dbReference type="ChEBI" id="CHEBI:30616"/>
    </ligand>
</feature>
<feature type="binding site" evidence="6">
    <location>
        <position position="428"/>
    </location>
    <ligand>
        <name>Mg(2+)</name>
        <dbReference type="ChEBI" id="CHEBI:18420"/>
    </ligand>
</feature>
<evidence type="ECO:0000313" key="13">
    <source>
        <dbReference type="Proteomes" id="UP000255265"/>
    </source>
</evidence>
<dbReference type="PIRSF" id="PIRSF015589">
    <property type="entry name" value="PP_kinase"/>
    <property type="match status" value="1"/>
</dbReference>
<dbReference type="HAMAP" id="MF_00347">
    <property type="entry name" value="Polyphosphate_kinase"/>
    <property type="match status" value="1"/>
</dbReference>
<name>A0A370FKV9_9BURK</name>
<dbReference type="NCBIfam" id="TIGR03705">
    <property type="entry name" value="poly_P_kin"/>
    <property type="match status" value="1"/>
</dbReference>
<dbReference type="SUPFAM" id="SSF143724">
    <property type="entry name" value="PHP14-like"/>
    <property type="match status" value="1"/>
</dbReference>
<feature type="binding site" evidence="6">
    <location>
        <position position="491"/>
    </location>
    <ligand>
        <name>ATP</name>
        <dbReference type="ChEBI" id="CHEBI:30616"/>
    </ligand>
</feature>
<dbReference type="GO" id="GO:0005524">
    <property type="term" value="F:ATP binding"/>
    <property type="evidence" value="ECO:0007669"/>
    <property type="project" value="UniProtKB-KW"/>
</dbReference>
<keyword evidence="5 6" id="KW-0067">ATP-binding</keyword>
<dbReference type="CDD" id="cd09168">
    <property type="entry name" value="PLDc_PaPPK1_C2_like"/>
    <property type="match status" value="1"/>
</dbReference>
<keyword evidence="4 6" id="KW-0418">Kinase</keyword>
<keyword evidence="1 6" id="KW-0597">Phosphoprotein</keyword>
<feature type="binding site" evidence="6">
    <location>
        <position position="615"/>
    </location>
    <ligand>
        <name>ATP</name>
        <dbReference type="ChEBI" id="CHEBI:30616"/>
    </ligand>
</feature>
<comment type="PTM">
    <text evidence="6 7">An intermediate of this reaction is the autophosphorylated ppk in which a phosphate is covalently linked to a histidine residue through a N-P bond.</text>
</comment>
<comment type="catalytic activity">
    <reaction evidence="6 7">
        <text>[phosphate](n) + ATP = [phosphate](n+1) + ADP</text>
        <dbReference type="Rhea" id="RHEA:19573"/>
        <dbReference type="Rhea" id="RHEA-COMP:9859"/>
        <dbReference type="Rhea" id="RHEA-COMP:14280"/>
        <dbReference type="ChEBI" id="CHEBI:16838"/>
        <dbReference type="ChEBI" id="CHEBI:30616"/>
        <dbReference type="ChEBI" id="CHEBI:456216"/>
        <dbReference type="EC" id="2.7.4.1"/>
    </reaction>
</comment>
<evidence type="ECO:0000256" key="2">
    <source>
        <dbReference type="ARBA" id="ARBA00022679"/>
    </source>
</evidence>
<organism evidence="12 13">
    <name type="scientific">Pseudacidovorax intermedius</name>
    <dbReference type="NCBI Taxonomy" id="433924"/>
    <lineage>
        <taxon>Bacteria</taxon>
        <taxon>Pseudomonadati</taxon>
        <taxon>Pseudomonadota</taxon>
        <taxon>Betaproteobacteria</taxon>
        <taxon>Burkholderiales</taxon>
        <taxon>Comamonadaceae</taxon>
        <taxon>Pseudacidovorax</taxon>
    </lineage>
</organism>
<dbReference type="AlphaFoldDB" id="A0A370FKV9"/>
<keyword evidence="6" id="KW-0460">Magnesium</keyword>
<dbReference type="GO" id="GO:0008976">
    <property type="term" value="F:polyphosphate kinase activity"/>
    <property type="evidence" value="ECO:0007669"/>
    <property type="project" value="UniProtKB-UniRule"/>
</dbReference>
<dbReference type="InterPro" id="IPR024953">
    <property type="entry name" value="PP_kinase_middle"/>
</dbReference>
<evidence type="ECO:0000256" key="5">
    <source>
        <dbReference type="ARBA" id="ARBA00022840"/>
    </source>
</evidence>
<feature type="binding site" evidence="6">
    <location>
        <position position="587"/>
    </location>
    <ligand>
        <name>ATP</name>
        <dbReference type="ChEBI" id="CHEBI:30616"/>
    </ligand>
</feature>
<protein>
    <recommendedName>
        <fullName evidence="6 7">Polyphosphate kinase</fullName>
        <ecNumber evidence="6 7">2.7.4.1</ecNumber>
    </recommendedName>
    <alternativeName>
        <fullName evidence="6">ATP-polyphosphate phosphotransferase</fullName>
    </alternativeName>
    <alternativeName>
        <fullName evidence="6">Polyphosphoric acid kinase</fullName>
    </alternativeName>
</protein>
<dbReference type="NCBIfam" id="NF003918">
    <property type="entry name" value="PRK05443.1-2"/>
    <property type="match status" value="1"/>
</dbReference>
<dbReference type="EC" id="2.7.4.1" evidence="6 7"/>
<dbReference type="InterPro" id="IPR036832">
    <property type="entry name" value="PPK_N_dom_sf"/>
</dbReference>
<evidence type="ECO:0000256" key="4">
    <source>
        <dbReference type="ARBA" id="ARBA00022777"/>
    </source>
</evidence>
<dbReference type="EMBL" id="QQAV01000004">
    <property type="protein sequence ID" value="RDI25218.1"/>
    <property type="molecule type" value="Genomic_DNA"/>
</dbReference>
<dbReference type="PANTHER" id="PTHR30218:SF0">
    <property type="entry name" value="POLYPHOSPHATE KINASE"/>
    <property type="match status" value="1"/>
</dbReference>
<dbReference type="InterPro" id="IPR025200">
    <property type="entry name" value="PPK_C_dom2"/>
</dbReference>
<feature type="domain" description="Polyphosphate kinase N-terminal" evidence="9">
    <location>
        <begin position="32"/>
        <end position="132"/>
    </location>
</feature>
<evidence type="ECO:0000256" key="6">
    <source>
        <dbReference type="HAMAP-Rule" id="MF_00347"/>
    </source>
</evidence>
<dbReference type="SUPFAM" id="SSF140356">
    <property type="entry name" value="PPK N-terminal domain-like"/>
    <property type="match status" value="1"/>
</dbReference>
<accession>A0A370FKV9</accession>
<dbReference type="InterPro" id="IPR025198">
    <property type="entry name" value="PPK_N_dom"/>
</dbReference>
<feature type="domain" description="Polyphosphate kinase C-terminal" evidence="10">
    <location>
        <begin position="526"/>
        <end position="690"/>
    </location>
</feature>
<keyword evidence="13" id="KW-1185">Reference proteome</keyword>
<feature type="domain" description="Polyphosphate kinase middle" evidence="8">
    <location>
        <begin position="142"/>
        <end position="323"/>
    </location>
</feature>
<dbReference type="Pfam" id="PF13089">
    <property type="entry name" value="PP_kinase_N"/>
    <property type="match status" value="1"/>
</dbReference>
<comment type="cofactor">
    <cofactor evidence="6">
        <name>Mg(2+)</name>
        <dbReference type="ChEBI" id="CHEBI:18420"/>
    </cofactor>
</comment>
<evidence type="ECO:0000259" key="10">
    <source>
        <dbReference type="Pfam" id="PF13090"/>
    </source>
</evidence>